<feature type="transmembrane region" description="Helical" evidence="6">
    <location>
        <begin position="357"/>
        <end position="376"/>
    </location>
</feature>
<dbReference type="OrthoDB" id="3639251at2759"/>
<dbReference type="PANTHER" id="PTHR43791">
    <property type="entry name" value="PERMEASE-RELATED"/>
    <property type="match status" value="1"/>
</dbReference>
<feature type="transmembrane region" description="Helical" evidence="6">
    <location>
        <begin position="87"/>
        <end position="110"/>
    </location>
</feature>
<feature type="transmembrane region" description="Helical" evidence="6">
    <location>
        <begin position="151"/>
        <end position="173"/>
    </location>
</feature>
<feature type="domain" description="Major facilitator superfamily (MFS) profile" evidence="7">
    <location>
        <begin position="54"/>
        <end position="471"/>
    </location>
</feature>
<dbReference type="PROSITE" id="PS50850">
    <property type="entry name" value="MFS"/>
    <property type="match status" value="1"/>
</dbReference>
<dbReference type="KEGG" id="bor:COCMIDRAFT_39671"/>
<evidence type="ECO:0000256" key="3">
    <source>
        <dbReference type="ARBA" id="ARBA00022692"/>
    </source>
</evidence>
<accession>W6Z3Q3</accession>
<comment type="subcellular location">
    <subcellularLocation>
        <location evidence="1">Membrane</location>
        <topology evidence="1">Multi-pass membrane protein</topology>
    </subcellularLocation>
</comment>
<dbReference type="eggNOG" id="KOG2533">
    <property type="taxonomic scope" value="Eukaryota"/>
</dbReference>
<dbReference type="EMBL" id="KI964068">
    <property type="protein sequence ID" value="EUC42234.1"/>
    <property type="molecule type" value="Genomic_DNA"/>
</dbReference>
<dbReference type="RefSeq" id="XP_007691231.1">
    <property type="nucleotide sequence ID" value="XM_007693041.1"/>
</dbReference>
<dbReference type="Proteomes" id="UP000054032">
    <property type="component" value="Unassembled WGS sequence"/>
</dbReference>
<dbReference type="Pfam" id="PF07690">
    <property type="entry name" value="MFS_1"/>
    <property type="match status" value="1"/>
</dbReference>
<dbReference type="InterPro" id="IPR011701">
    <property type="entry name" value="MFS"/>
</dbReference>
<feature type="transmembrane region" description="Helical" evidence="6">
    <location>
        <begin position="323"/>
        <end position="345"/>
    </location>
</feature>
<dbReference type="HOGENOM" id="CLU_001265_0_1_1"/>
<organism evidence="8 9">
    <name type="scientific">Bipolaris oryzae ATCC 44560</name>
    <dbReference type="NCBI Taxonomy" id="930090"/>
    <lineage>
        <taxon>Eukaryota</taxon>
        <taxon>Fungi</taxon>
        <taxon>Dikarya</taxon>
        <taxon>Ascomycota</taxon>
        <taxon>Pezizomycotina</taxon>
        <taxon>Dothideomycetes</taxon>
        <taxon>Pleosporomycetidae</taxon>
        <taxon>Pleosporales</taxon>
        <taxon>Pleosporineae</taxon>
        <taxon>Pleosporaceae</taxon>
        <taxon>Bipolaris</taxon>
    </lineage>
</organism>
<dbReference type="FunFam" id="1.20.1250.20:FF:000511">
    <property type="entry name" value="MFS general substrate transporter"/>
    <property type="match status" value="1"/>
</dbReference>
<sequence length="499" mass="55423">MASPNQVSHNDDILEKRQVSLVENIDGSQDGVPYECEFTEREQRKIIHRIDCRLVVTVGVLYCISLMDRTNLSAAAIAGMTAELKLYVLEGSISHYSIITIVFFASYIVFQPPATVICRYLGPRNFLSFIVVAWGGVMIGMGFANNYGTMAGLRVLLGVLEAGFFPSCVYLLSTWYTRFDIGKRYSVFYILGSLASACAGILAYGLMQLKGREGLNGWRWIFIIEGALTCFLGIVGYWALVDFPDKAHRSWRFLNEREAKFIIDRVNRDRGDAKPEPFSLARFLKGGADIKIWGFALIFFNTTTVTYALAYFLPIILTQNMGFSVGAAQCLVAPPYALAAIVMYTTGWLGDKYRIRGPIIIANMVLCLIGLPIMGFHKNANIRYFGVFLTTAGANSNIPATMSYQANNIRGQWKRAFCSAILVGMGGVGGIAGGLVFRTQDAPHYKPGLYACIACCLFSIILVGLITLRSWSLNKRADRGEIELEYNDDGDQKGFRYTY</sequence>
<evidence type="ECO:0000313" key="9">
    <source>
        <dbReference type="Proteomes" id="UP000054032"/>
    </source>
</evidence>
<dbReference type="AlphaFoldDB" id="W6Z3Q3"/>
<dbReference type="InterPro" id="IPR036259">
    <property type="entry name" value="MFS_trans_sf"/>
</dbReference>
<evidence type="ECO:0000256" key="4">
    <source>
        <dbReference type="ARBA" id="ARBA00022989"/>
    </source>
</evidence>
<feature type="transmembrane region" description="Helical" evidence="6">
    <location>
        <begin position="448"/>
        <end position="468"/>
    </location>
</feature>
<dbReference type="GeneID" id="19123728"/>
<dbReference type="GO" id="GO:0016020">
    <property type="term" value="C:membrane"/>
    <property type="evidence" value="ECO:0007669"/>
    <property type="project" value="UniProtKB-SubCell"/>
</dbReference>
<dbReference type="Gene3D" id="1.20.1250.20">
    <property type="entry name" value="MFS general substrate transporter like domains"/>
    <property type="match status" value="2"/>
</dbReference>
<gene>
    <name evidence="8" type="ORF">COCMIDRAFT_39671</name>
</gene>
<dbReference type="GO" id="GO:0022857">
    <property type="term" value="F:transmembrane transporter activity"/>
    <property type="evidence" value="ECO:0007669"/>
    <property type="project" value="InterPro"/>
</dbReference>
<feature type="transmembrane region" description="Helical" evidence="6">
    <location>
        <begin position="292"/>
        <end position="317"/>
    </location>
</feature>
<keyword evidence="4 6" id="KW-1133">Transmembrane helix</keyword>
<proteinExistence type="predicted"/>
<dbReference type="FunFam" id="1.20.1250.20:FF:000409">
    <property type="entry name" value="MFS general substrate transporter"/>
    <property type="match status" value="1"/>
</dbReference>
<evidence type="ECO:0000256" key="1">
    <source>
        <dbReference type="ARBA" id="ARBA00004141"/>
    </source>
</evidence>
<feature type="transmembrane region" description="Helical" evidence="6">
    <location>
        <begin position="126"/>
        <end position="145"/>
    </location>
</feature>
<evidence type="ECO:0000259" key="7">
    <source>
        <dbReference type="PROSITE" id="PS50850"/>
    </source>
</evidence>
<reference evidence="8 9" key="1">
    <citation type="journal article" date="2013" name="PLoS Genet.">
        <title>Comparative genome structure, secondary metabolite, and effector coding capacity across Cochliobolus pathogens.</title>
        <authorList>
            <person name="Condon B.J."/>
            <person name="Leng Y."/>
            <person name="Wu D."/>
            <person name="Bushley K.E."/>
            <person name="Ohm R.A."/>
            <person name="Otillar R."/>
            <person name="Martin J."/>
            <person name="Schackwitz W."/>
            <person name="Grimwood J."/>
            <person name="MohdZainudin N."/>
            <person name="Xue C."/>
            <person name="Wang R."/>
            <person name="Manning V.A."/>
            <person name="Dhillon B."/>
            <person name="Tu Z.J."/>
            <person name="Steffenson B.J."/>
            <person name="Salamov A."/>
            <person name="Sun H."/>
            <person name="Lowry S."/>
            <person name="LaButti K."/>
            <person name="Han J."/>
            <person name="Copeland A."/>
            <person name="Lindquist E."/>
            <person name="Barry K."/>
            <person name="Schmutz J."/>
            <person name="Baker S.E."/>
            <person name="Ciuffetti L.M."/>
            <person name="Grigoriev I.V."/>
            <person name="Zhong S."/>
            <person name="Turgeon B.G."/>
        </authorList>
    </citation>
    <scope>NUCLEOTIDE SEQUENCE [LARGE SCALE GENOMIC DNA]</scope>
    <source>
        <strain evidence="8 9">ATCC 44560</strain>
    </source>
</reference>
<keyword evidence="5 6" id="KW-0472">Membrane</keyword>
<dbReference type="InterPro" id="IPR020846">
    <property type="entry name" value="MFS_dom"/>
</dbReference>
<feature type="transmembrane region" description="Helical" evidence="6">
    <location>
        <begin position="416"/>
        <end position="436"/>
    </location>
</feature>
<evidence type="ECO:0000313" key="8">
    <source>
        <dbReference type="EMBL" id="EUC42234.1"/>
    </source>
</evidence>
<protein>
    <recommendedName>
        <fullName evidence="7">Major facilitator superfamily (MFS) profile domain-containing protein</fullName>
    </recommendedName>
</protein>
<feature type="transmembrane region" description="Helical" evidence="6">
    <location>
        <begin position="218"/>
        <end position="240"/>
    </location>
</feature>
<name>W6Z3Q3_COCMI</name>
<evidence type="ECO:0000256" key="2">
    <source>
        <dbReference type="ARBA" id="ARBA00022448"/>
    </source>
</evidence>
<evidence type="ECO:0000256" key="5">
    <source>
        <dbReference type="ARBA" id="ARBA00023136"/>
    </source>
</evidence>
<keyword evidence="9" id="KW-1185">Reference proteome</keyword>
<dbReference type="SUPFAM" id="SSF103473">
    <property type="entry name" value="MFS general substrate transporter"/>
    <property type="match status" value="1"/>
</dbReference>
<evidence type="ECO:0000256" key="6">
    <source>
        <dbReference type="SAM" id="Phobius"/>
    </source>
</evidence>
<dbReference type="PANTHER" id="PTHR43791:SF47">
    <property type="entry name" value="MAJOR FACILITATOR SUPERFAMILY (MFS) PROFILE DOMAIN-CONTAINING PROTEIN-RELATED"/>
    <property type="match status" value="1"/>
</dbReference>
<keyword evidence="2" id="KW-0813">Transport</keyword>
<keyword evidence="3 6" id="KW-0812">Transmembrane</keyword>
<feature type="transmembrane region" description="Helical" evidence="6">
    <location>
        <begin position="185"/>
        <end position="206"/>
    </location>
</feature>